<accession>A0ABW5IMS9</accession>
<dbReference type="Pfam" id="PF14542">
    <property type="entry name" value="Acetyltransf_CG"/>
    <property type="match status" value="1"/>
</dbReference>
<comment type="caution">
    <text evidence="2">The sequence shown here is derived from an EMBL/GenBank/DDBJ whole genome shotgun (WGS) entry which is preliminary data.</text>
</comment>
<gene>
    <name evidence="2" type="ORF">ACFSRY_13890</name>
</gene>
<dbReference type="InterPro" id="IPR016181">
    <property type="entry name" value="Acyl_CoA_acyltransferase"/>
</dbReference>
<proteinExistence type="predicted"/>
<keyword evidence="3" id="KW-1185">Reference proteome</keyword>
<dbReference type="EC" id="2.3.1.-" evidence="2"/>
<dbReference type="SUPFAM" id="SSF55729">
    <property type="entry name" value="Acyl-CoA N-acyltransferases (Nat)"/>
    <property type="match status" value="1"/>
</dbReference>
<sequence>MSRTIKHEEKYQQFTIELDGDEAELAYACPSEDVVDFTHTYVPKSERGNGMAESLIEEGLKYAREHNLKVKATCPAVAKYINAHPEYKDLLAHP</sequence>
<dbReference type="EMBL" id="JBHULU010000020">
    <property type="protein sequence ID" value="MFD2514964.1"/>
    <property type="molecule type" value="Genomic_DNA"/>
</dbReference>
<dbReference type="PANTHER" id="PTHR31435">
    <property type="entry name" value="PROTEIN NATD1"/>
    <property type="match status" value="1"/>
</dbReference>
<evidence type="ECO:0000313" key="2">
    <source>
        <dbReference type="EMBL" id="MFD2514964.1"/>
    </source>
</evidence>
<dbReference type="InterPro" id="IPR031165">
    <property type="entry name" value="GNAT_YJDJ"/>
</dbReference>
<dbReference type="Gene3D" id="3.40.630.30">
    <property type="match status" value="1"/>
</dbReference>
<dbReference type="PROSITE" id="PS51729">
    <property type="entry name" value="GNAT_YJDJ"/>
    <property type="match status" value="1"/>
</dbReference>
<evidence type="ECO:0000259" key="1">
    <source>
        <dbReference type="PROSITE" id="PS51729"/>
    </source>
</evidence>
<feature type="domain" description="N-acetyltransferase" evidence="1">
    <location>
        <begin position="6"/>
        <end position="92"/>
    </location>
</feature>
<reference evidence="3" key="1">
    <citation type="journal article" date="2019" name="Int. J. Syst. Evol. Microbiol.">
        <title>The Global Catalogue of Microorganisms (GCM) 10K type strain sequencing project: providing services to taxonomists for standard genome sequencing and annotation.</title>
        <authorList>
            <consortium name="The Broad Institute Genomics Platform"/>
            <consortium name="The Broad Institute Genome Sequencing Center for Infectious Disease"/>
            <person name="Wu L."/>
            <person name="Ma J."/>
        </authorList>
    </citation>
    <scope>NUCLEOTIDE SEQUENCE [LARGE SCALE GENOMIC DNA]</scope>
    <source>
        <strain evidence="3">KCTC 42498</strain>
    </source>
</reference>
<evidence type="ECO:0000313" key="3">
    <source>
        <dbReference type="Proteomes" id="UP001597544"/>
    </source>
</evidence>
<organism evidence="2 3">
    <name type="scientific">Pontibacter locisalis</name>
    <dbReference type="NCBI Taxonomy" id="1719035"/>
    <lineage>
        <taxon>Bacteria</taxon>
        <taxon>Pseudomonadati</taxon>
        <taxon>Bacteroidota</taxon>
        <taxon>Cytophagia</taxon>
        <taxon>Cytophagales</taxon>
        <taxon>Hymenobacteraceae</taxon>
        <taxon>Pontibacter</taxon>
    </lineage>
</organism>
<dbReference type="RefSeq" id="WP_377508725.1">
    <property type="nucleotide sequence ID" value="NZ_JBHULU010000020.1"/>
</dbReference>
<dbReference type="PANTHER" id="PTHR31435:SF9">
    <property type="entry name" value="PROTEIN NATD1"/>
    <property type="match status" value="1"/>
</dbReference>
<dbReference type="Proteomes" id="UP001597544">
    <property type="component" value="Unassembled WGS sequence"/>
</dbReference>
<dbReference type="InterPro" id="IPR045057">
    <property type="entry name" value="Gcn5-rel_NAT"/>
</dbReference>
<name>A0ABW5IMS9_9BACT</name>
<keyword evidence="2" id="KW-0808">Transferase</keyword>
<dbReference type="GO" id="GO:0016746">
    <property type="term" value="F:acyltransferase activity"/>
    <property type="evidence" value="ECO:0007669"/>
    <property type="project" value="UniProtKB-KW"/>
</dbReference>
<protein>
    <submittedName>
        <fullName evidence="2">GNAT family N-acetyltransferase</fullName>
        <ecNumber evidence="2">2.3.1.-</ecNumber>
    </submittedName>
</protein>
<keyword evidence="2" id="KW-0012">Acyltransferase</keyword>